<dbReference type="EMBL" id="JADNRY010000009">
    <property type="protein sequence ID" value="KAF9075490.1"/>
    <property type="molecule type" value="Genomic_DNA"/>
</dbReference>
<proteinExistence type="predicted"/>
<gene>
    <name evidence="1" type="ORF">BDP27DRAFT_1315131</name>
</gene>
<comment type="caution">
    <text evidence="1">The sequence shown here is derived from an EMBL/GenBank/DDBJ whole genome shotgun (WGS) entry which is preliminary data.</text>
</comment>
<name>A0A9P5Q889_9AGAR</name>
<organism evidence="1 2">
    <name type="scientific">Rhodocollybia butyracea</name>
    <dbReference type="NCBI Taxonomy" id="206335"/>
    <lineage>
        <taxon>Eukaryota</taxon>
        <taxon>Fungi</taxon>
        <taxon>Dikarya</taxon>
        <taxon>Basidiomycota</taxon>
        <taxon>Agaricomycotina</taxon>
        <taxon>Agaricomycetes</taxon>
        <taxon>Agaricomycetidae</taxon>
        <taxon>Agaricales</taxon>
        <taxon>Marasmiineae</taxon>
        <taxon>Omphalotaceae</taxon>
        <taxon>Rhodocollybia</taxon>
    </lineage>
</organism>
<sequence length="167" mass="19763">MVEAIRSHVSSLRHLRNVQPHLETCADISESLLRVQQTLTRRRTLPQEHWSHLSSSSRSRYENRLLSLQRCLRRLSDMSKRLVEPGKLDLLFNKLGQHYEKLTNVADKLEDTFERLKLRHLYTVASKLTEEANKNRSTYMSAREMYVHKKRGKIPRARRRYPGMASH</sequence>
<evidence type="ECO:0000313" key="2">
    <source>
        <dbReference type="Proteomes" id="UP000772434"/>
    </source>
</evidence>
<dbReference type="OrthoDB" id="2963154at2759"/>
<dbReference type="AlphaFoldDB" id="A0A9P5Q889"/>
<accession>A0A9P5Q889</accession>
<protein>
    <submittedName>
        <fullName evidence="1">Uncharacterized protein</fullName>
    </submittedName>
</protein>
<keyword evidence="2" id="KW-1185">Reference proteome</keyword>
<dbReference type="Proteomes" id="UP000772434">
    <property type="component" value="Unassembled WGS sequence"/>
</dbReference>
<evidence type="ECO:0000313" key="1">
    <source>
        <dbReference type="EMBL" id="KAF9075490.1"/>
    </source>
</evidence>
<reference evidence="1" key="1">
    <citation type="submission" date="2020-11" db="EMBL/GenBank/DDBJ databases">
        <authorList>
            <consortium name="DOE Joint Genome Institute"/>
            <person name="Ahrendt S."/>
            <person name="Riley R."/>
            <person name="Andreopoulos W."/>
            <person name="Labutti K."/>
            <person name="Pangilinan J."/>
            <person name="Ruiz-Duenas F.J."/>
            <person name="Barrasa J.M."/>
            <person name="Sanchez-Garcia M."/>
            <person name="Camarero S."/>
            <person name="Miyauchi S."/>
            <person name="Serrano A."/>
            <person name="Linde D."/>
            <person name="Babiker R."/>
            <person name="Drula E."/>
            <person name="Ayuso-Fernandez I."/>
            <person name="Pacheco R."/>
            <person name="Padilla G."/>
            <person name="Ferreira P."/>
            <person name="Barriuso J."/>
            <person name="Kellner H."/>
            <person name="Castanera R."/>
            <person name="Alfaro M."/>
            <person name="Ramirez L."/>
            <person name="Pisabarro A.G."/>
            <person name="Kuo A."/>
            <person name="Tritt A."/>
            <person name="Lipzen A."/>
            <person name="He G."/>
            <person name="Yan M."/>
            <person name="Ng V."/>
            <person name="Cullen D."/>
            <person name="Martin F."/>
            <person name="Rosso M.-N."/>
            <person name="Henrissat B."/>
            <person name="Hibbett D."/>
            <person name="Martinez A.T."/>
            <person name="Grigoriev I.V."/>
        </authorList>
    </citation>
    <scope>NUCLEOTIDE SEQUENCE</scope>
    <source>
        <strain evidence="1">AH 40177</strain>
    </source>
</reference>